<evidence type="ECO:0000256" key="5">
    <source>
        <dbReference type="ARBA" id="ARBA00022676"/>
    </source>
</evidence>
<dbReference type="PANTHER" id="PTHR11214">
    <property type="entry name" value="BETA-1,3-N-ACETYLGLUCOSAMINYLTRANSFERASE"/>
    <property type="match status" value="1"/>
</dbReference>
<evidence type="ECO:0000313" key="15">
    <source>
        <dbReference type="Proteomes" id="UP000006038"/>
    </source>
</evidence>
<sequence length="197" mass="22291">MYHDFLFIDAEEDSKPPQKMLAFFKAAYDMFDADFYVKADDAIYLRPDRLAALLAKDRPHHQTYIGCMKKGPVVNDPNMKWYESSWELLGNEYFSHASGLLYALSSEVVGSLASANNDSLRMFDYEDVTLGSWMLAMNVKHEDNRAMCDPHCTPTSIAVWDSKKCSSSCNPAEIVKELHNTTVCSKSPTLPPEVEDE</sequence>
<keyword evidence="8" id="KW-0735">Signal-anchor</keyword>
<dbReference type="Proteomes" id="UP000006038">
    <property type="component" value="Chromosome 5"/>
</dbReference>
<comment type="subcellular location">
    <subcellularLocation>
        <location evidence="2 13">Golgi apparatus membrane</location>
        <topology evidence="2 13">Single-pass type II membrane protein</topology>
    </subcellularLocation>
</comment>
<keyword evidence="11" id="KW-0472">Membrane</keyword>
<dbReference type="Gene3D" id="3.90.550.50">
    <property type="match status" value="1"/>
</dbReference>
<dbReference type="eggNOG" id="KOG2288">
    <property type="taxonomic scope" value="Eukaryota"/>
</dbReference>
<dbReference type="PANTHER" id="PTHR11214:SF85">
    <property type="entry name" value="BETA-1,3-GALACTOSYLTRANSFERASE 12-RELATED"/>
    <property type="match status" value="1"/>
</dbReference>
<dbReference type="Gramene" id="OB05G15860.1">
    <property type="protein sequence ID" value="OB05G15860.1"/>
    <property type="gene ID" value="OB05G15860"/>
</dbReference>
<evidence type="ECO:0000256" key="10">
    <source>
        <dbReference type="ARBA" id="ARBA00023034"/>
    </source>
</evidence>
<dbReference type="UniPathway" id="UPA00378"/>
<keyword evidence="5 13" id="KW-0328">Glycosyltransferase</keyword>
<evidence type="ECO:0000256" key="12">
    <source>
        <dbReference type="ARBA" id="ARBA00023211"/>
    </source>
</evidence>
<evidence type="ECO:0000256" key="2">
    <source>
        <dbReference type="ARBA" id="ARBA00004323"/>
    </source>
</evidence>
<reference evidence="14" key="1">
    <citation type="journal article" date="2013" name="Nat. Commun.">
        <title>Whole-genome sequencing of Oryza brachyantha reveals mechanisms underlying Oryza genome evolution.</title>
        <authorList>
            <person name="Chen J."/>
            <person name="Huang Q."/>
            <person name="Gao D."/>
            <person name="Wang J."/>
            <person name="Lang Y."/>
            <person name="Liu T."/>
            <person name="Li B."/>
            <person name="Bai Z."/>
            <person name="Luis Goicoechea J."/>
            <person name="Liang C."/>
            <person name="Chen C."/>
            <person name="Zhang W."/>
            <person name="Sun S."/>
            <person name="Liao Y."/>
            <person name="Zhang X."/>
            <person name="Yang L."/>
            <person name="Song C."/>
            <person name="Wang M."/>
            <person name="Shi J."/>
            <person name="Liu G."/>
            <person name="Liu J."/>
            <person name="Zhou H."/>
            <person name="Zhou W."/>
            <person name="Yu Q."/>
            <person name="An N."/>
            <person name="Chen Y."/>
            <person name="Cai Q."/>
            <person name="Wang B."/>
            <person name="Liu B."/>
            <person name="Min J."/>
            <person name="Huang Y."/>
            <person name="Wu H."/>
            <person name="Li Z."/>
            <person name="Zhang Y."/>
            <person name="Yin Y."/>
            <person name="Song W."/>
            <person name="Jiang J."/>
            <person name="Jackson S.A."/>
            <person name="Wing R.A."/>
            <person name="Wang J."/>
            <person name="Chen M."/>
        </authorList>
    </citation>
    <scope>NUCLEOTIDE SEQUENCE [LARGE SCALE GENOMIC DNA]</scope>
    <source>
        <strain evidence="14">cv. IRGC 101232</strain>
    </source>
</reference>
<dbReference type="InterPro" id="IPR002659">
    <property type="entry name" value="Glyco_trans_31"/>
</dbReference>
<evidence type="ECO:0000256" key="8">
    <source>
        <dbReference type="ARBA" id="ARBA00022968"/>
    </source>
</evidence>
<keyword evidence="12 13" id="KW-0464">Manganese</keyword>
<dbReference type="AlphaFoldDB" id="J3M4R2"/>
<organism evidence="14">
    <name type="scientific">Oryza brachyantha</name>
    <name type="common">malo sina</name>
    <dbReference type="NCBI Taxonomy" id="4533"/>
    <lineage>
        <taxon>Eukaryota</taxon>
        <taxon>Viridiplantae</taxon>
        <taxon>Streptophyta</taxon>
        <taxon>Embryophyta</taxon>
        <taxon>Tracheophyta</taxon>
        <taxon>Spermatophyta</taxon>
        <taxon>Magnoliopsida</taxon>
        <taxon>Liliopsida</taxon>
        <taxon>Poales</taxon>
        <taxon>Poaceae</taxon>
        <taxon>BOP clade</taxon>
        <taxon>Oryzoideae</taxon>
        <taxon>Oryzeae</taxon>
        <taxon>Oryzinae</taxon>
        <taxon>Oryza</taxon>
    </lineage>
</organism>
<keyword evidence="9" id="KW-1133">Transmembrane helix</keyword>
<comment type="cofactor">
    <cofactor evidence="1 13">
        <name>Mn(2+)</name>
        <dbReference type="ChEBI" id="CHEBI:29035"/>
    </cofactor>
</comment>
<accession>J3M4R2</accession>
<comment type="pathway">
    <text evidence="3">Protein modification; protein glycosylation.</text>
</comment>
<evidence type="ECO:0000256" key="7">
    <source>
        <dbReference type="ARBA" id="ARBA00022692"/>
    </source>
</evidence>
<keyword evidence="7" id="KW-0812">Transmembrane</keyword>
<evidence type="ECO:0000256" key="13">
    <source>
        <dbReference type="RuleBase" id="RU363063"/>
    </source>
</evidence>
<dbReference type="OMA" id="AQWERIG"/>
<reference evidence="14" key="2">
    <citation type="submission" date="2013-04" db="UniProtKB">
        <authorList>
            <consortium name="EnsemblPlants"/>
        </authorList>
    </citation>
    <scope>IDENTIFICATION</scope>
</reference>
<dbReference type="HOGENOM" id="CLU_040730_0_1_1"/>
<evidence type="ECO:0000256" key="3">
    <source>
        <dbReference type="ARBA" id="ARBA00004922"/>
    </source>
</evidence>
<proteinExistence type="inferred from homology"/>
<evidence type="ECO:0000313" key="14">
    <source>
        <dbReference type="EnsemblPlants" id="OB05G15860.1"/>
    </source>
</evidence>
<keyword evidence="6" id="KW-0808">Transferase</keyword>
<evidence type="ECO:0000256" key="6">
    <source>
        <dbReference type="ARBA" id="ARBA00022679"/>
    </source>
</evidence>
<protein>
    <recommendedName>
        <fullName evidence="13">Hexosyltransferase</fullName>
        <ecNumber evidence="13">2.4.1.-</ecNumber>
    </recommendedName>
</protein>
<evidence type="ECO:0000256" key="11">
    <source>
        <dbReference type="ARBA" id="ARBA00023136"/>
    </source>
</evidence>
<comment type="similarity">
    <text evidence="4 13">Belongs to the glycosyltransferase 31 family.</text>
</comment>
<evidence type="ECO:0000256" key="9">
    <source>
        <dbReference type="ARBA" id="ARBA00022989"/>
    </source>
</evidence>
<keyword evidence="10 13" id="KW-0333">Golgi apparatus</keyword>
<dbReference type="Pfam" id="PF01762">
    <property type="entry name" value="Galactosyl_T"/>
    <property type="match status" value="1"/>
</dbReference>
<evidence type="ECO:0000256" key="1">
    <source>
        <dbReference type="ARBA" id="ARBA00001936"/>
    </source>
</evidence>
<keyword evidence="15" id="KW-1185">Reference proteome</keyword>
<evidence type="ECO:0000256" key="4">
    <source>
        <dbReference type="ARBA" id="ARBA00008661"/>
    </source>
</evidence>
<dbReference type="GO" id="GO:0008378">
    <property type="term" value="F:galactosyltransferase activity"/>
    <property type="evidence" value="ECO:0007669"/>
    <property type="project" value="TreeGrafter"/>
</dbReference>
<name>J3M4R2_ORYBR</name>
<dbReference type="EC" id="2.4.1.-" evidence="13"/>
<dbReference type="GO" id="GO:0000139">
    <property type="term" value="C:Golgi membrane"/>
    <property type="evidence" value="ECO:0007669"/>
    <property type="project" value="UniProtKB-SubCell"/>
</dbReference>
<dbReference type="EnsemblPlants" id="OB05G15860.1">
    <property type="protein sequence ID" value="OB05G15860.1"/>
    <property type="gene ID" value="OB05G15860"/>
</dbReference>